<dbReference type="OrthoDB" id="1158011at2759"/>
<gene>
    <name evidence="2" type="ORF">CQW23_07137</name>
</gene>
<evidence type="ECO:0000256" key="1">
    <source>
        <dbReference type="SAM" id="MobiDB-lite"/>
    </source>
</evidence>
<name>A0A2G2X593_CAPBA</name>
<dbReference type="UniPathway" id="UPA00378"/>
<dbReference type="Proteomes" id="UP000224567">
    <property type="component" value="Unassembled WGS sequence"/>
</dbReference>
<reference evidence="3" key="2">
    <citation type="journal article" date="2017" name="J. Anim. Genet.">
        <title>Multiple reference genome sequences of hot pepper reveal the massive evolution of plant disease resistance genes by retroduplication.</title>
        <authorList>
            <person name="Kim S."/>
            <person name="Park J."/>
            <person name="Yeom S.-I."/>
            <person name="Kim Y.-M."/>
            <person name="Seo E."/>
            <person name="Kim K.-T."/>
            <person name="Kim M.-S."/>
            <person name="Lee J.M."/>
            <person name="Cheong K."/>
            <person name="Shin H.-S."/>
            <person name="Kim S.-B."/>
            <person name="Han K."/>
            <person name="Lee J."/>
            <person name="Park M."/>
            <person name="Lee H.-A."/>
            <person name="Lee H.-Y."/>
            <person name="Lee Y."/>
            <person name="Oh S."/>
            <person name="Lee J.H."/>
            <person name="Choi E."/>
            <person name="Choi E."/>
            <person name="Lee S.E."/>
            <person name="Jeon J."/>
            <person name="Kim H."/>
            <person name="Choi G."/>
            <person name="Song H."/>
            <person name="Lee J."/>
            <person name="Lee S.-C."/>
            <person name="Kwon J.-K."/>
            <person name="Lee H.-Y."/>
            <person name="Koo N."/>
            <person name="Hong Y."/>
            <person name="Kim R.W."/>
            <person name="Kang W.-H."/>
            <person name="Huh J.H."/>
            <person name="Kang B.-C."/>
            <person name="Yang T.-J."/>
            <person name="Lee Y.-H."/>
            <person name="Bennetzen J.L."/>
            <person name="Choi D."/>
        </authorList>
    </citation>
    <scope>NUCLEOTIDE SEQUENCE [LARGE SCALE GENOMIC DNA]</scope>
    <source>
        <strain evidence="3">cv. PBC81</strain>
    </source>
</reference>
<dbReference type="STRING" id="33114.A0A2G2X593"/>
<dbReference type="GO" id="GO:0016757">
    <property type="term" value="F:glycosyltransferase activity"/>
    <property type="evidence" value="ECO:0007669"/>
    <property type="project" value="UniProtKB-KW"/>
</dbReference>
<comment type="caution">
    <text evidence="2">The sequence shown here is derived from an EMBL/GenBank/DDBJ whole genome shotgun (WGS) entry which is preliminary data.</text>
</comment>
<reference evidence="2 3" key="1">
    <citation type="journal article" date="2017" name="Genome Biol.">
        <title>New reference genome sequences of hot pepper reveal the massive evolution of plant disease-resistance genes by retroduplication.</title>
        <authorList>
            <person name="Kim S."/>
            <person name="Park J."/>
            <person name="Yeom S.I."/>
            <person name="Kim Y.M."/>
            <person name="Seo E."/>
            <person name="Kim K.T."/>
            <person name="Kim M.S."/>
            <person name="Lee J.M."/>
            <person name="Cheong K."/>
            <person name="Shin H.S."/>
            <person name="Kim S.B."/>
            <person name="Han K."/>
            <person name="Lee J."/>
            <person name="Park M."/>
            <person name="Lee H.A."/>
            <person name="Lee H.Y."/>
            <person name="Lee Y."/>
            <person name="Oh S."/>
            <person name="Lee J.H."/>
            <person name="Choi E."/>
            <person name="Choi E."/>
            <person name="Lee S.E."/>
            <person name="Jeon J."/>
            <person name="Kim H."/>
            <person name="Choi G."/>
            <person name="Song H."/>
            <person name="Lee J."/>
            <person name="Lee S.C."/>
            <person name="Kwon J.K."/>
            <person name="Lee H.Y."/>
            <person name="Koo N."/>
            <person name="Hong Y."/>
            <person name="Kim R.W."/>
            <person name="Kang W.H."/>
            <person name="Huh J.H."/>
            <person name="Kang B.C."/>
            <person name="Yang T.J."/>
            <person name="Lee Y.H."/>
            <person name="Bennetzen J.L."/>
            <person name="Choi D."/>
        </authorList>
    </citation>
    <scope>NUCLEOTIDE SEQUENCE [LARGE SCALE GENOMIC DNA]</scope>
    <source>
        <strain evidence="3">cv. PBC81</strain>
    </source>
</reference>
<accession>A0A2G2X593</accession>
<organism evidence="2 3">
    <name type="scientific">Capsicum baccatum</name>
    <name type="common">Peruvian pepper</name>
    <dbReference type="NCBI Taxonomy" id="33114"/>
    <lineage>
        <taxon>Eukaryota</taxon>
        <taxon>Viridiplantae</taxon>
        <taxon>Streptophyta</taxon>
        <taxon>Embryophyta</taxon>
        <taxon>Tracheophyta</taxon>
        <taxon>Spermatophyta</taxon>
        <taxon>Magnoliopsida</taxon>
        <taxon>eudicotyledons</taxon>
        <taxon>Gunneridae</taxon>
        <taxon>Pentapetalae</taxon>
        <taxon>asterids</taxon>
        <taxon>lamiids</taxon>
        <taxon>Solanales</taxon>
        <taxon>Solanaceae</taxon>
        <taxon>Solanoideae</taxon>
        <taxon>Capsiceae</taxon>
        <taxon>Capsicum</taxon>
    </lineage>
</organism>
<dbReference type="AlphaFoldDB" id="A0A2G2X593"/>
<dbReference type="EMBL" id="MLFT02000003">
    <property type="protein sequence ID" value="PHT52675.1"/>
    <property type="molecule type" value="Genomic_DNA"/>
</dbReference>
<feature type="compositionally biased region" description="Acidic residues" evidence="1">
    <location>
        <begin position="120"/>
        <end position="133"/>
    </location>
</feature>
<keyword evidence="3" id="KW-1185">Reference proteome</keyword>
<protein>
    <submittedName>
        <fullName evidence="2">Beta-1,3-galactosyltransferase 6</fullName>
    </submittedName>
</protein>
<evidence type="ECO:0000313" key="3">
    <source>
        <dbReference type="Proteomes" id="UP000224567"/>
    </source>
</evidence>
<evidence type="ECO:0000313" key="2">
    <source>
        <dbReference type="EMBL" id="PHT52675.1"/>
    </source>
</evidence>
<feature type="region of interest" description="Disordered" evidence="1">
    <location>
        <begin position="113"/>
        <end position="133"/>
    </location>
</feature>
<proteinExistence type="predicted"/>
<sequence length="133" mass="14801">MNMDEIPKNIYSDSNPFASDPTATFTFTTAAVVNFVMVASGGGGVKDVVSSKTVDEQCPEDNDRYVKNCRNGRSPKETRHILHRYANEDVSLGSLFIRLDIEHIDERSLCCETPPGVQNEGDEERSDEEIDLT</sequence>